<feature type="binding site" evidence="1">
    <location>
        <begin position="53"/>
        <end position="60"/>
    </location>
    <ligand>
        <name>substrate</name>
    </ligand>
</feature>
<dbReference type="PANTHER" id="PTHR48100:SF1">
    <property type="entry name" value="HISTIDINE PHOSPHATASE FAMILY PROTEIN-RELATED"/>
    <property type="match status" value="1"/>
</dbReference>
<dbReference type="InterPro" id="IPR029033">
    <property type="entry name" value="His_PPase_superfam"/>
</dbReference>
<evidence type="ECO:0000313" key="2">
    <source>
        <dbReference type="EMBL" id="MBL0402407.1"/>
    </source>
</evidence>
<dbReference type="Pfam" id="PF00300">
    <property type="entry name" value="His_Phos_1"/>
    <property type="match status" value="1"/>
</dbReference>
<evidence type="ECO:0000313" key="3">
    <source>
        <dbReference type="Proteomes" id="UP000605848"/>
    </source>
</evidence>
<dbReference type="AlphaFoldDB" id="A0A937CY39"/>
<feature type="binding site" evidence="1">
    <location>
        <position position="104"/>
    </location>
    <ligand>
        <name>substrate</name>
    </ligand>
</feature>
<accession>A0A937CY39</accession>
<sequence length="249" mass="27095">MDIEKNKDGADRRSVLKAVLGTPLLFSAGTLSSPALAQTPLTASGKLTVYFARHGESEANVLNVFSNRGVKHPLTIKGYQQGKTLAEALARDKIEAIYSSPITRAVQTADIIALATNKVVRLAPEIREYDVGVYGDTGSEQGWKIFDEVQEAWNRGQPEAKMDGGESLNDQKGRFLPFMSRLLAHHGPTGGAIVLVAHSGIYRNMLPLVFDNIDLKFSMGNKLANASYAKGELRDGRLHCVEWNGKAIS</sequence>
<dbReference type="GO" id="GO:0016791">
    <property type="term" value="F:phosphatase activity"/>
    <property type="evidence" value="ECO:0007669"/>
    <property type="project" value="TreeGrafter"/>
</dbReference>
<proteinExistence type="predicted"/>
<dbReference type="PANTHER" id="PTHR48100">
    <property type="entry name" value="BROAD-SPECIFICITY PHOSPHATASE YOR283W-RELATED"/>
    <property type="match status" value="1"/>
</dbReference>
<dbReference type="EMBL" id="JAEQMY010000001">
    <property type="protein sequence ID" value="MBL0402407.1"/>
    <property type="molecule type" value="Genomic_DNA"/>
</dbReference>
<keyword evidence="3" id="KW-1185">Reference proteome</keyword>
<comment type="caution">
    <text evidence="2">The sequence shown here is derived from an EMBL/GenBank/DDBJ whole genome shotgun (WGS) entry which is preliminary data.</text>
</comment>
<dbReference type="InterPro" id="IPR050275">
    <property type="entry name" value="PGM_Phosphatase"/>
</dbReference>
<dbReference type="InterPro" id="IPR013078">
    <property type="entry name" value="His_Pase_superF_clade-1"/>
</dbReference>
<dbReference type="SUPFAM" id="SSF53254">
    <property type="entry name" value="Phosphoglycerate mutase-like"/>
    <property type="match status" value="1"/>
</dbReference>
<organism evidence="2 3">
    <name type="scientific">Microvirga aerilata</name>
    <dbReference type="NCBI Taxonomy" id="670292"/>
    <lineage>
        <taxon>Bacteria</taxon>
        <taxon>Pseudomonadati</taxon>
        <taxon>Pseudomonadota</taxon>
        <taxon>Alphaproteobacteria</taxon>
        <taxon>Hyphomicrobiales</taxon>
        <taxon>Methylobacteriaceae</taxon>
        <taxon>Microvirga</taxon>
    </lineage>
</organism>
<dbReference type="InterPro" id="IPR006311">
    <property type="entry name" value="TAT_signal"/>
</dbReference>
<gene>
    <name evidence="2" type="ORF">JKG68_00320</name>
</gene>
<dbReference type="SMART" id="SM00855">
    <property type="entry name" value="PGAM"/>
    <property type="match status" value="1"/>
</dbReference>
<dbReference type="RefSeq" id="WP_202055100.1">
    <property type="nucleotide sequence ID" value="NZ_JAEQMY010000001.1"/>
</dbReference>
<reference evidence="2" key="1">
    <citation type="submission" date="2021-01" db="EMBL/GenBank/DDBJ databases">
        <title>Microvirga sp.</title>
        <authorList>
            <person name="Kim M.K."/>
        </authorList>
    </citation>
    <scope>NUCLEOTIDE SEQUENCE</scope>
    <source>
        <strain evidence="2">5420S-16</strain>
    </source>
</reference>
<name>A0A937CY39_9HYPH</name>
<dbReference type="GO" id="GO:0005737">
    <property type="term" value="C:cytoplasm"/>
    <property type="evidence" value="ECO:0007669"/>
    <property type="project" value="TreeGrafter"/>
</dbReference>
<dbReference type="Proteomes" id="UP000605848">
    <property type="component" value="Unassembled WGS sequence"/>
</dbReference>
<dbReference type="CDD" id="cd07067">
    <property type="entry name" value="HP_PGM_like"/>
    <property type="match status" value="1"/>
</dbReference>
<protein>
    <submittedName>
        <fullName evidence="2">Histidine phosphatase family protein</fullName>
    </submittedName>
</protein>
<dbReference type="PROSITE" id="PS51318">
    <property type="entry name" value="TAT"/>
    <property type="match status" value="1"/>
</dbReference>
<dbReference type="Gene3D" id="3.40.50.1240">
    <property type="entry name" value="Phosphoglycerate mutase-like"/>
    <property type="match status" value="1"/>
</dbReference>
<evidence type="ECO:0000256" key="1">
    <source>
        <dbReference type="PIRSR" id="PIRSR613078-2"/>
    </source>
</evidence>